<dbReference type="PANTHER" id="PTHR42886:SF29">
    <property type="entry name" value="PUMMELIG, ISOFORM A"/>
    <property type="match status" value="1"/>
</dbReference>
<dbReference type="Gene3D" id="3.40.50.1820">
    <property type="entry name" value="alpha/beta hydrolase"/>
    <property type="match status" value="1"/>
</dbReference>
<dbReference type="OrthoDB" id="9808543at2"/>
<dbReference type="InterPro" id="IPR000073">
    <property type="entry name" value="AB_hydrolase_1"/>
</dbReference>
<protein>
    <submittedName>
        <fullName evidence="2">Lysophospholipase</fullName>
    </submittedName>
</protein>
<dbReference type="Proteomes" id="UP000078454">
    <property type="component" value="Unassembled WGS sequence"/>
</dbReference>
<dbReference type="STRING" id="1850517.A8708_24370"/>
<evidence type="ECO:0000259" key="1">
    <source>
        <dbReference type="Pfam" id="PF00561"/>
    </source>
</evidence>
<evidence type="ECO:0000313" key="3">
    <source>
        <dbReference type="Proteomes" id="UP000078454"/>
    </source>
</evidence>
<dbReference type="EMBL" id="LYPB01000092">
    <property type="protein sequence ID" value="OAS13595.1"/>
    <property type="molecule type" value="Genomic_DNA"/>
</dbReference>
<sequence length="276" mass="30966">MENALGIPFELHMSEQRILRGDMYKAKQDPSKGTLLLLHGYKGFKNWGMFPYVAKELADVVDVVALNFSHNGVGEDLMDFTELEKFAGDTYSRDLEDVQVMIGDIHKHVGKEKPIVLLGHSRGAGVSLIYALDHPTEITGVISWNGIAHVDLLTPENKAEMKATGRSYTLNGRTKQMMPLDLEILEDMERNEERFDIVGRIREATFPITLVQGTADGERLIRGSEQLIANNPAIQWVKIPNGNHTFGSVHPYQGETQPLRMAIEETKRAIRSMLNV</sequence>
<accession>A0A197ZX83</accession>
<organism evidence="2 3">
    <name type="scientific">Paenibacillus oryzisoli</name>
    <dbReference type="NCBI Taxonomy" id="1850517"/>
    <lineage>
        <taxon>Bacteria</taxon>
        <taxon>Bacillati</taxon>
        <taxon>Bacillota</taxon>
        <taxon>Bacilli</taxon>
        <taxon>Bacillales</taxon>
        <taxon>Paenibacillaceae</taxon>
        <taxon>Paenibacillus</taxon>
    </lineage>
</organism>
<reference evidence="2 3" key="1">
    <citation type="submission" date="2016-05" db="EMBL/GenBank/DDBJ databases">
        <title>Paenibacillus sp. 1ZS3-15 nov., isolated from the rhizosphere soil.</title>
        <authorList>
            <person name="Zhang X.X."/>
            <person name="Zhang J."/>
        </authorList>
    </citation>
    <scope>NUCLEOTIDE SEQUENCE [LARGE SCALE GENOMIC DNA]</scope>
    <source>
        <strain evidence="2 3">1ZS3-15</strain>
    </source>
</reference>
<dbReference type="InterPro" id="IPR029058">
    <property type="entry name" value="AB_hydrolase_fold"/>
</dbReference>
<dbReference type="SUPFAM" id="SSF53474">
    <property type="entry name" value="alpha/beta-Hydrolases"/>
    <property type="match status" value="1"/>
</dbReference>
<evidence type="ECO:0000313" key="2">
    <source>
        <dbReference type="EMBL" id="OAS13595.1"/>
    </source>
</evidence>
<feature type="domain" description="AB hydrolase-1" evidence="1">
    <location>
        <begin position="34"/>
        <end position="146"/>
    </location>
</feature>
<dbReference type="AlphaFoldDB" id="A0A197ZX83"/>
<comment type="caution">
    <text evidence="2">The sequence shown here is derived from an EMBL/GenBank/DDBJ whole genome shotgun (WGS) entry which is preliminary data.</text>
</comment>
<keyword evidence="3" id="KW-1185">Reference proteome</keyword>
<dbReference type="RefSeq" id="WP_068670623.1">
    <property type="nucleotide sequence ID" value="NZ_LYPB01000092.1"/>
</dbReference>
<name>A0A197ZX83_9BACL</name>
<dbReference type="Pfam" id="PF00561">
    <property type="entry name" value="Abhydrolase_1"/>
    <property type="match status" value="1"/>
</dbReference>
<proteinExistence type="predicted"/>
<dbReference type="PANTHER" id="PTHR42886">
    <property type="entry name" value="RE40534P-RELATED"/>
    <property type="match status" value="1"/>
</dbReference>
<gene>
    <name evidence="2" type="ORF">A8708_24370</name>
</gene>